<dbReference type="PANTHER" id="PTHR23033:SF50">
    <property type="entry name" value="HEXOSYLTRANSFERASE"/>
    <property type="match status" value="1"/>
</dbReference>
<dbReference type="InterPro" id="IPR026050">
    <property type="entry name" value="C1GALT1/C1GALT1_chp1"/>
</dbReference>
<comment type="caution">
    <text evidence="8">The sequence shown here is derived from an EMBL/GenBank/DDBJ whole genome shotgun (WGS) entry which is preliminary data.</text>
</comment>
<protein>
    <submittedName>
        <fullName evidence="8">Uncharacterized protein</fullName>
    </submittedName>
</protein>
<evidence type="ECO:0000256" key="4">
    <source>
        <dbReference type="ARBA" id="ARBA00022968"/>
    </source>
</evidence>
<keyword evidence="5" id="KW-1133">Transmembrane helix</keyword>
<dbReference type="EMBL" id="JALJOT010000011">
    <property type="protein sequence ID" value="KAK9905537.1"/>
    <property type="molecule type" value="Genomic_DNA"/>
</dbReference>
<evidence type="ECO:0000256" key="1">
    <source>
        <dbReference type="ARBA" id="ARBA00004606"/>
    </source>
</evidence>
<keyword evidence="4" id="KW-0735">Signal-anchor</keyword>
<name>A0ABR2YH83_9CHLO</name>
<evidence type="ECO:0000256" key="6">
    <source>
        <dbReference type="ARBA" id="ARBA00023136"/>
    </source>
</evidence>
<keyword evidence="3" id="KW-0812">Transmembrane</keyword>
<evidence type="ECO:0000256" key="3">
    <source>
        <dbReference type="ARBA" id="ARBA00022692"/>
    </source>
</evidence>
<comment type="similarity">
    <text evidence="2">Belongs to the glycosyltransferase 31 family. Beta3-Gal-T subfamily.</text>
</comment>
<proteinExistence type="inferred from homology"/>
<evidence type="ECO:0000256" key="5">
    <source>
        <dbReference type="ARBA" id="ARBA00022989"/>
    </source>
</evidence>
<feature type="region of interest" description="Disordered" evidence="7">
    <location>
        <begin position="447"/>
        <end position="509"/>
    </location>
</feature>
<evidence type="ECO:0000256" key="2">
    <source>
        <dbReference type="ARBA" id="ARBA00006462"/>
    </source>
</evidence>
<dbReference type="Proteomes" id="UP001491310">
    <property type="component" value="Unassembled WGS sequence"/>
</dbReference>
<dbReference type="PANTHER" id="PTHR23033">
    <property type="entry name" value="BETA1,3-GALACTOSYLTRANSFERASE"/>
    <property type="match status" value="1"/>
</dbReference>
<dbReference type="Gene3D" id="3.90.550.50">
    <property type="match status" value="1"/>
</dbReference>
<feature type="compositionally biased region" description="Low complexity" evidence="7">
    <location>
        <begin position="451"/>
        <end position="460"/>
    </location>
</feature>
<organism evidence="8 9">
    <name type="scientific">Coccomyxa subellipsoidea</name>
    <dbReference type="NCBI Taxonomy" id="248742"/>
    <lineage>
        <taxon>Eukaryota</taxon>
        <taxon>Viridiplantae</taxon>
        <taxon>Chlorophyta</taxon>
        <taxon>core chlorophytes</taxon>
        <taxon>Trebouxiophyceae</taxon>
        <taxon>Trebouxiophyceae incertae sedis</taxon>
        <taxon>Coccomyxaceae</taxon>
        <taxon>Coccomyxa</taxon>
    </lineage>
</organism>
<evidence type="ECO:0000313" key="9">
    <source>
        <dbReference type="Proteomes" id="UP001491310"/>
    </source>
</evidence>
<evidence type="ECO:0000313" key="8">
    <source>
        <dbReference type="EMBL" id="KAK9905537.1"/>
    </source>
</evidence>
<comment type="subcellular location">
    <subcellularLocation>
        <location evidence="1">Membrane</location>
        <topology evidence="1">Single-pass type II membrane protein</topology>
    </subcellularLocation>
</comment>
<sequence length="509" mass="55876">MRAQEQESLGAAYSGGARLSKDDFVAAIVTDKWHEELAQSSRLWRQGLRTFLATNYSMSEEQLDRNVKHGETWHAYPDDKPLHSLALKGDSRAALVPFLAHRYYGESYKWLLYGDDDTFFFLDAAMDLLQHLDPDMPYFLTDHMWWTSREFDEIQGHERSDTHHPHAAAPLCTPCNYGRNTSGLPFPSPNGCPCTPELLCSADTKGVLFKGARGKCGQPRVPTHTFSMHGGAGAILSVGLLRRIPAGWFEDCITTTYSTGGDAFISICLWAAGYGMTAPDPLWHPRGLTMFDVGRIAQRDDEPIQPKVAHVMGNLLQAAAGGCLKGACRLELDRFLTLHLRSRKFPSIAAYIETVRVLAELSDRVAGRPSPRLTRPKDAFVDELVELGIQALQDRHWLTAQRPSNASTSQLADIVTTIRDEAEHKAASAVAVEIIAAVFERNPTDDPPPAYFGAAGAPDPSQLAEEGKKIAQAAGLQADETEAEEGGKEISNGRNEPVEPIAEAVQGEE</sequence>
<gene>
    <name evidence="8" type="ORF">WJX75_001733</name>
</gene>
<keyword evidence="9" id="KW-1185">Reference proteome</keyword>
<reference evidence="8 9" key="1">
    <citation type="journal article" date="2024" name="Nat. Commun.">
        <title>Phylogenomics reveals the evolutionary origins of lichenization in chlorophyte algae.</title>
        <authorList>
            <person name="Puginier C."/>
            <person name="Libourel C."/>
            <person name="Otte J."/>
            <person name="Skaloud P."/>
            <person name="Haon M."/>
            <person name="Grisel S."/>
            <person name="Petersen M."/>
            <person name="Berrin J.G."/>
            <person name="Delaux P.M."/>
            <person name="Dal Grande F."/>
            <person name="Keller J."/>
        </authorList>
    </citation>
    <scope>NUCLEOTIDE SEQUENCE [LARGE SCALE GENOMIC DNA]</scope>
    <source>
        <strain evidence="8 9">SAG 216-7</strain>
    </source>
</reference>
<evidence type="ECO:0000256" key="7">
    <source>
        <dbReference type="SAM" id="MobiDB-lite"/>
    </source>
</evidence>
<accession>A0ABR2YH83</accession>
<keyword evidence="6" id="KW-0472">Membrane</keyword>